<evidence type="ECO:0000256" key="2">
    <source>
        <dbReference type="ARBA" id="ARBA00022692"/>
    </source>
</evidence>
<protein>
    <submittedName>
        <fullName evidence="7">O-antigen ligase family protein</fullName>
    </submittedName>
</protein>
<keyword evidence="8" id="KW-1185">Reference proteome</keyword>
<dbReference type="PANTHER" id="PTHR37422:SF13">
    <property type="entry name" value="LIPOPOLYSACCHARIDE BIOSYNTHESIS PROTEIN PA4999-RELATED"/>
    <property type="match status" value="1"/>
</dbReference>
<keyword evidence="7" id="KW-0436">Ligase</keyword>
<feature type="transmembrane region" description="Helical" evidence="5">
    <location>
        <begin position="223"/>
        <end position="240"/>
    </location>
</feature>
<name>A0A927GC46_9BACT</name>
<dbReference type="GO" id="GO:0016874">
    <property type="term" value="F:ligase activity"/>
    <property type="evidence" value="ECO:0007669"/>
    <property type="project" value="UniProtKB-KW"/>
</dbReference>
<proteinExistence type="predicted"/>
<feature type="transmembrane region" description="Helical" evidence="5">
    <location>
        <begin position="33"/>
        <end position="50"/>
    </location>
</feature>
<evidence type="ECO:0000256" key="3">
    <source>
        <dbReference type="ARBA" id="ARBA00022989"/>
    </source>
</evidence>
<evidence type="ECO:0000256" key="1">
    <source>
        <dbReference type="ARBA" id="ARBA00004141"/>
    </source>
</evidence>
<evidence type="ECO:0000313" key="7">
    <source>
        <dbReference type="EMBL" id="MBD2752289.1"/>
    </source>
</evidence>
<feature type="transmembrane region" description="Helical" evidence="5">
    <location>
        <begin position="115"/>
        <end position="138"/>
    </location>
</feature>
<feature type="transmembrane region" description="Helical" evidence="5">
    <location>
        <begin position="177"/>
        <end position="203"/>
    </location>
</feature>
<gene>
    <name evidence="7" type="ORF">IC230_05255</name>
</gene>
<comment type="subcellular location">
    <subcellularLocation>
        <location evidence="1">Membrane</location>
        <topology evidence="1">Multi-pass membrane protein</topology>
    </subcellularLocation>
</comment>
<sequence length="421" mass="47574">MITWLNRLGLFYLLFGIATLTHGGDHRSYSDMLVNLAPILSMGLFVHGYFKMPGLYKFIGWVLGLGIVLLVLESKYEYNQYMYSYFVIKRFAYCSVAIGAYYLAGRSEPINIRHVVNIIFFFFFFNQIVMGRIFGYGFNSETRTTFSPDAYYFLIPFLYYLVSYLKNHRPVHLITALFCFLVIIILLHRTVISSSIVAAGVVVGLSMLGKVSGRSGLPLGRTLVLFALLVGIALPFVGLLPEKKVEVMMTSLGGIISPQEDNTASWRMEQSEYYLSQIPERPLFGWRYEGYDRGEIMENSDFEEKGTIIHSQYIDQLFNYGVFGLLINSVLILGALVVLYRSGRILSTDQLVLFGFIVSGFVYGGGYQFPVQYWGFVGLGMYMGLKRRPIHLTAGPSSHTTHTTVEHDLSPAATLAKSMYL</sequence>
<dbReference type="RefSeq" id="WP_191037939.1">
    <property type="nucleotide sequence ID" value="NZ_JACXAA010000002.1"/>
</dbReference>
<dbReference type="InterPro" id="IPR051533">
    <property type="entry name" value="WaaL-like"/>
</dbReference>
<dbReference type="AlphaFoldDB" id="A0A927GC46"/>
<dbReference type="InterPro" id="IPR007016">
    <property type="entry name" value="O-antigen_ligase-rel_domated"/>
</dbReference>
<feature type="transmembrane region" description="Helical" evidence="5">
    <location>
        <begin position="55"/>
        <end position="72"/>
    </location>
</feature>
<evidence type="ECO:0000256" key="4">
    <source>
        <dbReference type="ARBA" id="ARBA00023136"/>
    </source>
</evidence>
<feature type="transmembrane region" description="Helical" evidence="5">
    <location>
        <begin position="352"/>
        <end position="379"/>
    </location>
</feature>
<keyword evidence="3 5" id="KW-1133">Transmembrane helix</keyword>
<dbReference type="Pfam" id="PF04932">
    <property type="entry name" value="Wzy_C"/>
    <property type="match status" value="1"/>
</dbReference>
<reference evidence="7" key="1">
    <citation type="submission" date="2020-09" db="EMBL/GenBank/DDBJ databases">
        <authorList>
            <person name="Kim M.K."/>
        </authorList>
    </citation>
    <scope>NUCLEOTIDE SEQUENCE</scope>
    <source>
        <strain evidence="7">BT704</strain>
    </source>
</reference>
<comment type="caution">
    <text evidence="7">The sequence shown here is derived from an EMBL/GenBank/DDBJ whole genome shotgun (WGS) entry which is preliminary data.</text>
</comment>
<keyword evidence="4 5" id="KW-0472">Membrane</keyword>
<dbReference type="EMBL" id="JACXAA010000002">
    <property type="protein sequence ID" value="MBD2752289.1"/>
    <property type="molecule type" value="Genomic_DNA"/>
</dbReference>
<feature type="transmembrane region" description="Helical" evidence="5">
    <location>
        <begin position="150"/>
        <end position="165"/>
    </location>
</feature>
<dbReference type="Proteomes" id="UP000653797">
    <property type="component" value="Unassembled WGS sequence"/>
</dbReference>
<organism evidence="7 8">
    <name type="scientific">Spirosoma validum</name>
    <dbReference type="NCBI Taxonomy" id="2771355"/>
    <lineage>
        <taxon>Bacteria</taxon>
        <taxon>Pseudomonadati</taxon>
        <taxon>Bacteroidota</taxon>
        <taxon>Cytophagia</taxon>
        <taxon>Cytophagales</taxon>
        <taxon>Cytophagaceae</taxon>
        <taxon>Spirosoma</taxon>
    </lineage>
</organism>
<dbReference type="PANTHER" id="PTHR37422">
    <property type="entry name" value="TEICHURONIC ACID BIOSYNTHESIS PROTEIN TUAE"/>
    <property type="match status" value="1"/>
</dbReference>
<evidence type="ECO:0000256" key="5">
    <source>
        <dbReference type="SAM" id="Phobius"/>
    </source>
</evidence>
<dbReference type="GO" id="GO:0016020">
    <property type="term" value="C:membrane"/>
    <property type="evidence" value="ECO:0007669"/>
    <property type="project" value="UniProtKB-SubCell"/>
</dbReference>
<feature type="transmembrane region" description="Helical" evidence="5">
    <location>
        <begin position="317"/>
        <end position="340"/>
    </location>
</feature>
<evidence type="ECO:0000259" key="6">
    <source>
        <dbReference type="Pfam" id="PF04932"/>
    </source>
</evidence>
<evidence type="ECO:0000313" key="8">
    <source>
        <dbReference type="Proteomes" id="UP000653797"/>
    </source>
</evidence>
<keyword evidence="2 5" id="KW-0812">Transmembrane</keyword>
<accession>A0A927GC46</accession>
<feature type="domain" description="O-antigen ligase-related" evidence="6">
    <location>
        <begin position="176"/>
        <end position="327"/>
    </location>
</feature>
<feature type="transmembrane region" description="Helical" evidence="5">
    <location>
        <begin position="84"/>
        <end position="103"/>
    </location>
</feature>